<proteinExistence type="predicted"/>
<gene>
    <name evidence="1" type="ORF">SAMN05660862_2178</name>
</gene>
<dbReference type="AlphaFoldDB" id="A0A1X7JSV9"/>
<dbReference type="Proteomes" id="UP000192980">
    <property type="component" value="Unassembled WGS sequence"/>
</dbReference>
<keyword evidence="2" id="KW-1185">Reference proteome</keyword>
<accession>A0A1X7JSV9</accession>
<organism evidence="1 2">
    <name type="scientific">Sphingobacterium psychroaquaticum</name>
    <dbReference type="NCBI Taxonomy" id="561061"/>
    <lineage>
        <taxon>Bacteria</taxon>
        <taxon>Pseudomonadati</taxon>
        <taxon>Bacteroidota</taxon>
        <taxon>Sphingobacteriia</taxon>
        <taxon>Sphingobacteriales</taxon>
        <taxon>Sphingobacteriaceae</taxon>
        <taxon>Sphingobacterium</taxon>
    </lineage>
</organism>
<protein>
    <submittedName>
        <fullName evidence="1">Uncharacterized protein</fullName>
    </submittedName>
</protein>
<dbReference type="EMBL" id="FXAU01000003">
    <property type="protein sequence ID" value="SMG31462.1"/>
    <property type="molecule type" value="Genomic_DNA"/>
</dbReference>
<evidence type="ECO:0000313" key="2">
    <source>
        <dbReference type="Proteomes" id="UP000192980"/>
    </source>
</evidence>
<dbReference type="PROSITE" id="PS51257">
    <property type="entry name" value="PROKAR_LIPOPROTEIN"/>
    <property type="match status" value="1"/>
</dbReference>
<evidence type="ECO:0000313" key="1">
    <source>
        <dbReference type="EMBL" id="SMG31462.1"/>
    </source>
</evidence>
<name>A0A1X7JSV9_9SPHI</name>
<dbReference type="OrthoDB" id="1337415at2"/>
<dbReference type="STRING" id="561061.SAMN05660862_2178"/>
<sequence length="251" mass="27945">MHLKYFYPLACLAVLACFSSCSSIYMPNVPATPMFKERGEVYVAAHSNIKGNISGNAGVAFAKNLAFIANGSFIENGNSIHSNDLFKQQLVEGGIGYFTKVGKNKRQVLEVYAGYGIGKSHDEDRRASMTGMEPVDVRKMDFDKIFLQVNYSSTKKDKLNLFGKKRALSYGTAIRVSRIAMTDFTINDITATKEEALFIEPLFFTRMELNKSFQLQYTNGFNINVMSNEYLKAGNAVFTLGVLYGFGGKKK</sequence>
<reference evidence="1 2" key="1">
    <citation type="submission" date="2017-04" db="EMBL/GenBank/DDBJ databases">
        <authorList>
            <person name="Afonso C.L."/>
            <person name="Miller P.J."/>
            <person name="Scott M.A."/>
            <person name="Spackman E."/>
            <person name="Goraichik I."/>
            <person name="Dimitrov K.M."/>
            <person name="Suarez D.L."/>
            <person name="Swayne D.E."/>
        </authorList>
    </citation>
    <scope>NUCLEOTIDE SEQUENCE [LARGE SCALE GENOMIC DNA]</scope>
    <source>
        <strain evidence="1 2">DSM 22418</strain>
    </source>
</reference>